<proteinExistence type="predicted"/>
<accession>A0ABT8W1P4</accession>
<evidence type="ECO:0000313" key="3">
    <source>
        <dbReference type="Proteomes" id="UP001168640"/>
    </source>
</evidence>
<reference evidence="2" key="1">
    <citation type="submission" date="2023-07" db="EMBL/GenBank/DDBJ databases">
        <title>Marinobacter sp. chi1 genome sequencing and assembly.</title>
        <authorList>
            <person name="Park S."/>
        </authorList>
    </citation>
    <scope>NUCLEOTIDE SEQUENCE</scope>
    <source>
        <strain evidence="2">Chi1</strain>
    </source>
</reference>
<name>A0ABT8W1P4_9GAMM</name>
<feature type="domain" description="Thioesterase" evidence="1">
    <location>
        <begin position="66"/>
        <end position="136"/>
    </location>
</feature>
<sequence length="151" mass="16564">MSKVKISQTLSQSIEAGDWQEIERYFNDSDFAKALGIIVNLDDPANPRCEVNEIKDLHIGGVGQSYINGAVISAIFDLVIGLSALGYASEGNFATSNVNIRFVKPVERNRFYATSKVLRKIGNIIFSEATLFNFHGEPCGQAHGEIRVGIK</sequence>
<dbReference type="Proteomes" id="UP001168640">
    <property type="component" value="Unassembled WGS sequence"/>
</dbReference>
<dbReference type="GO" id="GO:0016787">
    <property type="term" value="F:hydrolase activity"/>
    <property type="evidence" value="ECO:0007669"/>
    <property type="project" value="UniProtKB-KW"/>
</dbReference>
<dbReference type="InterPro" id="IPR006683">
    <property type="entry name" value="Thioestr_dom"/>
</dbReference>
<keyword evidence="3" id="KW-1185">Reference proteome</keyword>
<comment type="caution">
    <text evidence="2">The sequence shown here is derived from an EMBL/GenBank/DDBJ whole genome shotgun (WGS) entry which is preliminary data.</text>
</comment>
<evidence type="ECO:0000259" key="1">
    <source>
        <dbReference type="Pfam" id="PF03061"/>
    </source>
</evidence>
<dbReference type="EC" id="3.1.2.-" evidence="2"/>
<protein>
    <submittedName>
        <fullName evidence="2">PaaI family thioesterase</fullName>
        <ecNumber evidence="2">3.1.2.-</ecNumber>
    </submittedName>
</protein>
<dbReference type="SUPFAM" id="SSF54637">
    <property type="entry name" value="Thioesterase/thiol ester dehydrase-isomerase"/>
    <property type="match status" value="1"/>
</dbReference>
<dbReference type="Gene3D" id="3.10.129.10">
    <property type="entry name" value="Hotdog Thioesterase"/>
    <property type="match status" value="1"/>
</dbReference>
<keyword evidence="2" id="KW-0378">Hydrolase</keyword>
<dbReference type="Pfam" id="PF03061">
    <property type="entry name" value="4HBT"/>
    <property type="match status" value="1"/>
</dbReference>
<organism evidence="2 3">
    <name type="scientific">Marinobacter suaedae</name>
    <dbReference type="NCBI Taxonomy" id="3057675"/>
    <lineage>
        <taxon>Bacteria</taxon>
        <taxon>Pseudomonadati</taxon>
        <taxon>Pseudomonadota</taxon>
        <taxon>Gammaproteobacteria</taxon>
        <taxon>Pseudomonadales</taxon>
        <taxon>Marinobacteraceae</taxon>
        <taxon>Marinobacter</taxon>
    </lineage>
</organism>
<dbReference type="RefSeq" id="WP_302909892.1">
    <property type="nucleotide sequence ID" value="NZ_JAUMIS010000002.1"/>
</dbReference>
<dbReference type="EMBL" id="JAUMIS010000002">
    <property type="protein sequence ID" value="MDO3722145.1"/>
    <property type="molecule type" value="Genomic_DNA"/>
</dbReference>
<dbReference type="InterPro" id="IPR029069">
    <property type="entry name" value="HotDog_dom_sf"/>
</dbReference>
<gene>
    <name evidence="2" type="ORF">QVZ43_10465</name>
</gene>
<dbReference type="CDD" id="cd03443">
    <property type="entry name" value="PaaI_thioesterase"/>
    <property type="match status" value="1"/>
</dbReference>
<evidence type="ECO:0000313" key="2">
    <source>
        <dbReference type="EMBL" id="MDO3722145.1"/>
    </source>
</evidence>